<gene>
    <name evidence="2" type="ORF">CDA63_11965</name>
</gene>
<feature type="domain" description="Integrase catalytic" evidence="1">
    <location>
        <begin position="34"/>
        <end position="94"/>
    </location>
</feature>
<evidence type="ECO:0000313" key="2">
    <source>
        <dbReference type="EMBL" id="OWP62927.1"/>
    </source>
</evidence>
<dbReference type="SUPFAM" id="SSF53098">
    <property type="entry name" value="Ribonuclease H-like"/>
    <property type="match status" value="1"/>
</dbReference>
<evidence type="ECO:0000259" key="1">
    <source>
        <dbReference type="Pfam" id="PF13683"/>
    </source>
</evidence>
<reference evidence="2 3" key="1">
    <citation type="submission" date="2017-06" db="EMBL/GenBank/DDBJ databases">
        <title>Hymenobacter amundsenii sp. nov. isolated from regoliths in Antarctica.</title>
        <authorList>
            <person name="Sedlacek I."/>
            <person name="Kralova S."/>
            <person name="Pantucek R."/>
            <person name="Svec P."/>
            <person name="Holochova P."/>
            <person name="Stankova E."/>
            <person name="Vrbovska V."/>
            <person name="Busse H.-J."/>
        </authorList>
    </citation>
    <scope>NUCLEOTIDE SEQUENCE [LARGE SCALE GENOMIC DNA]</scope>
    <source>
        <strain evidence="2 3">CCM 8682</strain>
    </source>
</reference>
<dbReference type="InterPro" id="IPR012337">
    <property type="entry name" value="RNaseH-like_sf"/>
</dbReference>
<dbReference type="InterPro" id="IPR050900">
    <property type="entry name" value="Transposase_IS3/IS150/IS904"/>
</dbReference>
<dbReference type="AlphaFoldDB" id="A0A246FK42"/>
<organism evidence="2 3">
    <name type="scientific">Hymenobacter amundsenii</name>
    <dbReference type="NCBI Taxonomy" id="2006685"/>
    <lineage>
        <taxon>Bacteria</taxon>
        <taxon>Pseudomonadati</taxon>
        <taxon>Bacteroidota</taxon>
        <taxon>Cytophagia</taxon>
        <taxon>Cytophagales</taxon>
        <taxon>Hymenobacteraceae</taxon>
        <taxon>Hymenobacter</taxon>
    </lineage>
</organism>
<dbReference type="PANTHER" id="PTHR46889">
    <property type="entry name" value="TRANSPOSASE INSF FOR INSERTION SEQUENCE IS3B-RELATED"/>
    <property type="match status" value="1"/>
</dbReference>
<comment type="caution">
    <text evidence="2">The sequence shown here is derived from an EMBL/GenBank/DDBJ whole genome shotgun (WGS) entry which is preliminary data.</text>
</comment>
<protein>
    <recommendedName>
        <fullName evidence="1">Integrase catalytic domain-containing protein</fullName>
    </recommendedName>
</protein>
<dbReference type="Pfam" id="PF13683">
    <property type="entry name" value="rve_3"/>
    <property type="match status" value="1"/>
</dbReference>
<proteinExistence type="predicted"/>
<dbReference type="OrthoDB" id="1822268at2"/>
<dbReference type="Proteomes" id="UP000197277">
    <property type="component" value="Unassembled WGS sequence"/>
</dbReference>
<dbReference type="PANTHER" id="PTHR46889:SF4">
    <property type="entry name" value="TRANSPOSASE INSO FOR INSERTION SEQUENCE ELEMENT IS911B-RELATED"/>
    <property type="match status" value="1"/>
</dbReference>
<dbReference type="InterPro" id="IPR001584">
    <property type="entry name" value="Integrase_cat-core"/>
</dbReference>
<accession>A0A246FK42</accession>
<dbReference type="EMBL" id="NIRR01000018">
    <property type="protein sequence ID" value="OWP62927.1"/>
    <property type="molecule type" value="Genomic_DNA"/>
</dbReference>
<evidence type="ECO:0000313" key="3">
    <source>
        <dbReference type="Proteomes" id="UP000197277"/>
    </source>
</evidence>
<keyword evidence="3" id="KW-1185">Reference proteome</keyword>
<sequence>MAVLDTLFKYRAYPDSAAGRARIEQAGALSSFSRLGNLYNKAQAEAGWTTLKTESLPQGENFANLEEARLEVAYHLDIYFNLDRRHSALGYRSPINLNATRNSTWLSALSVFTGPPQFFI</sequence>
<dbReference type="RefSeq" id="WP_088464690.1">
    <property type="nucleotide sequence ID" value="NZ_NIRR01000018.1"/>
</dbReference>
<name>A0A246FK42_9BACT</name>